<feature type="compositionally biased region" description="Basic and acidic residues" evidence="3">
    <location>
        <begin position="1"/>
        <end position="18"/>
    </location>
</feature>
<dbReference type="Gene3D" id="1.10.287.540">
    <property type="entry name" value="Helix hairpin bin"/>
    <property type="match status" value="1"/>
</dbReference>
<evidence type="ECO:0000313" key="4">
    <source>
        <dbReference type="EMBL" id="HIR46777.1"/>
    </source>
</evidence>
<evidence type="ECO:0000256" key="2">
    <source>
        <dbReference type="HAMAP-Rule" id="MF_01103"/>
    </source>
</evidence>
<organism evidence="4 5">
    <name type="scientific">Candidatus Caccousia avicola</name>
    <dbReference type="NCBI Taxonomy" id="2840721"/>
    <lineage>
        <taxon>Bacteria</taxon>
        <taxon>Bacillati</taxon>
        <taxon>Bacillota</taxon>
        <taxon>Clostridia</taxon>
        <taxon>Eubacteriales</taxon>
        <taxon>Oscillospiraceae</taxon>
        <taxon>Oscillospiraceae incertae sedis</taxon>
        <taxon>Candidatus Caccousia</taxon>
    </lineage>
</organism>
<dbReference type="Proteomes" id="UP000824242">
    <property type="component" value="Unassembled WGS sequence"/>
</dbReference>
<comment type="subcellular location">
    <subcellularLocation>
        <location evidence="2">Cytoplasm</location>
    </subcellularLocation>
</comment>
<reference evidence="4" key="2">
    <citation type="journal article" date="2021" name="PeerJ">
        <title>Extensive microbial diversity within the chicken gut microbiome revealed by metagenomics and culture.</title>
        <authorList>
            <person name="Gilroy R."/>
            <person name="Ravi A."/>
            <person name="Getino M."/>
            <person name="Pursley I."/>
            <person name="Horton D.L."/>
            <person name="Alikhan N.F."/>
            <person name="Baker D."/>
            <person name="Gharbi K."/>
            <person name="Hall N."/>
            <person name="Watson M."/>
            <person name="Adriaenssens E.M."/>
            <person name="Foster-Nyarko E."/>
            <person name="Jarju S."/>
            <person name="Secka A."/>
            <person name="Antonio M."/>
            <person name="Oren A."/>
            <person name="Chaudhuri R.R."/>
            <person name="La Ragione R."/>
            <person name="Hildebrand F."/>
            <person name="Pallen M.J."/>
        </authorList>
    </citation>
    <scope>NUCLEOTIDE SEQUENCE</scope>
    <source>
        <strain evidence="4">ChiSxjej1B13-7958</strain>
    </source>
</reference>
<reference evidence="4" key="1">
    <citation type="submission" date="2020-10" db="EMBL/GenBank/DDBJ databases">
        <authorList>
            <person name="Gilroy R."/>
        </authorList>
    </citation>
    <scope>NUCLEOTIDE SEQUENCE</scope>
    <source>
        <strain evidence="4">ChiSxjej1B13-7958</strain>
    </source>
</reference>
<sequence>MDQKKIDRINELARKAKEGPLTPEETEERAALRAEYVKAFRESLRAQLDGITVLEQDGTKHPLKRK</sequence>
<evidence type="ECO:0000256" key="3">
    <source>
        <dbReference type="SAM" id="MobiDB-lite"/>
    </source>
</evidence>
<proteinExistence type="inferred from homology"/>
<name>A0A9D1AMD4_9FIRM</name>
<dbReference type="HAMAP" id="MF_01103">
    <property type="entry name" value="UPF0291"/>
    <property type="match status" value="1"/>
</dbReference>
<evidence type="ECO:0000313" key="5">
    <source>
        <dbReference type="Proteomes" id="UP000824242"/>
    </source>
</evidence>
<dbReference type="AlphaFoldDB" id="A0A9D1AMD4"/>
<feature type="region of interest" description="Disordered" evidence="3">
    <location>
        <begin position="1"/>
        <end position="27"/>
    </location>
</feature>
<dbReference type="PANTHER" id="PTHR37300">
    <property type="entry name" value="UPF0291 PROTEIN CBO2609/CLC_2481"/>
    <property type="match status" value="1"/>
</dbReference>
<dbReference type="GO" id="GO:0005737">
    <property type="term" value="C:cytoplasm"/>
    <property type="evidence" value="ECO:0007669"/>
    <property type="project" value="UniProtKB-SubCell"/>
</dbReference>
<dbReference type="SUPFAM" id="SSF158221">
    <property type="entry name" value="YnzC-like"/>
    <property type="match status" value="1"/>
</dbReference>
<dbReference type="Pfam" id="PF05979">
    <property type="entry name" value="DUF896"/>
    <property type="match status" value="1"/>
</dbReference>
<dbReference type="PANTHER" id="PTHR37300:SF1">
    <property type="entry name" value="UPF0291 PROTEIN YNZC"/>
    <property type="match status" value="1"/>
</dbReference>
<accession>A0A9D1AMD4</accession>
<comment type="similarity">
    <text evidence="2">Belongs to the UPF0291 family.</text>
</comment>
<protein>
    <recommendedName>
        <fullName evidence="2">UPF0291 protein IAB89_03815</fullName>
    </recommendedName>
</protein>
<evidence type="ECO:0000256" key="1">
    <source>
        <dbReference type="ARBA" id="ARBA00022490"/>
    </source>
</evidence>
<gene>
    <name evidence="4" type="ORF">IAB89_03815</name>
</gene>
<comment type="caution">
    <text evidence="4">The sequence shown here is derived from an EMBL/GenBank/DDBJ whole genome shotgun (WGS) entry which is preliminary data.</text>
</comment>
<dbReference type="EMBL" id="DVGZ01000039">
    <property type="protein sequence ID" value="HIR46777.1"/>
    <property type="molecule type" value="Genomic_DNA"/>
</dbReference>
<keyword evidence="1 2" id="KW-0963">Cytoplasm</keyword>
<dbReference type="InterPro" id="IPR009242">
    <property type="entry name" value="DUF896"/>
</dbReference>